<dbReference type="Proteomes" id="UP000029391">
    <property type="component" value="Unassembled WGS sequence"/>
</dbReference>
<gene>
    <name evidence="1" type="ORF">P873_14590</name>
</gene>
<dbReference type="EMBL" id="AWXU01000068">
    <property type="protein sequence ID" value="KFN46798.1"/>
    <property type="molecule type" value="Genomic_DNA"/>
</dbReference>
<protein>
    <submittedName>
        <fullName evidence="1">Uncharacterized protein</fullName>
    </submittedName>
</protein>
<dbReference type="AlphaFoldDB" id="A0A091B2G0"/>
<name>A0A091B2G0_9GAMM</name>
<proteinExistence type="predicted"/>
<sequence>MDAQDQQLLRIVSEVLHYIWDPIQVSGVPQARDEYEGYVGLTYSLLRSGASETDISEHLQRIADERMGLPSRKQKADLAASVLVDWRDFLSGVGA</sequence>
<comment type="caution">
    <text evidence="1">The sequence shown here is derived from an EMBL/GenBank/DDBJ whole genome shotgun (WGS) entry which is preliminary data.</text>
</comment>
<organism evidence="1 2">
    <name type="scientific">Arenimonas composti TR7-09 = DSM 18010</name>
    <dbReference type="NCBI Taxonomy" id="1121013"/>
    <lineage>
        <taxon>Bacteria</taxon>
        <taxon>Pseudomonadati</taxon>
        <taxon>Pseudomonadota</taxon>
        <taxon>Gammaproteobacteria</taxon>
        <taxon>Lysobacterales</taxon>
        <taxon>Lysobacteraceae</taxon>
        <taxon>Arenimonas</taxon>
    </lineage>
</organism>
<reference evidence="1 2" key="1">
    <citation type="submission" date="2013-09" db="EMBL/GenBank/DDBJ databases">
        <title>Genome sequencing of Arenimonas composti.</title>
        <authorList>
            <person name="Chen F."/>
            <person name="Wang G."/>
        </authorList>
    </citation>
    <scope>NUCLEOTIDE SEQUENCE [LARGE SCALE GENOMIC DNA]</scope>
    <source>
        <strain evidence="1 2">TR7-09</strain>
    </source>
</reference>
<evidence type="ECO:0000313" key="1">
    <source>
        <dbReference type="EMBL" id="KFN46798.1"/>
    </source>
</evidence>
<evidence type="ECO:0000313" key="2">
    <source>
        <dbReference type="Proteomes" id="UP000029391"/>
    </source>
</evidence>
<keyword evidence="2" id="KW-1185">Reference proteome</keyword>
<dbReference type="eggNOG" id="ENOG5031EDD">
    <property type="taxonomic scope" value="Bacteria"/>
</dbReference>
<accession>A0A091B2G0</accession>